<keyword evidence="1 2" id="KW-0238">DNA-binding</keyword>
<dbReference type="PANTHER" id="PTHR43479">
    <property type="entry name" value="ACREF/ENVCD OPERON REPRESSOR-RELATED"/>
    <property type="match status" value="1"/>
</dbReference>
<dbReference type="PANTHER" id="PTHR43479:SF7">
    <property type="entry name" value="TETR-FAMILY TRANSCRIPTIONAL REGULATOR"/>
    <property type="match status" value="1"/>
</dbReference>
<dbReference type="AlphaFoldDB" id="A0A109RDD6"/>
<evidence type="ECO:0000259" key="3">
    <source>
        <dbReference type="PROSITE" id="PS50977"/>
    </source>
</evidence>
<evidence type="ECO:0000313" key="4">
    <source>
        <dbReference type="EMBL" id="KXB36083.1"/>
    </source>
</evidence>
<dbReference type="InterPro" id="IPR039532">
    <property type="entry name" value="TetR_C_Firmicutes"/>
</dbReference>
<comment type="caution">
    <text evidence="4">The sequence shown here is derived from an EMBL/GenBank/DDBJ whole genome shotgun (WGS) entry which is preliminary data.</text>
</comment>
<feature type="domain" description="HTH tetR-type" evidence="3">
    <location>
        <begin position="4"/>
        <end position="64"/>
    </location>
</feature>
<dbReference type="RefSeq" id="WP_060776111.1">
    <property type="nucleotide sequence ID" value="NZ_CP014159.1"/>
</dbReference>
<reference evidence="4 5" key="1">
    <citation type="submission" date="2016-01" db="EMBL/GenBank/DDBJ databases">
        <authorList>
            <person name="Oliw E.H."/>
        </authorList>
    </citation>
    <scope>NUCLEOTIDE SEQUENCE [LARGE SCALE GENOMIC DNA]</scope>
    <source>
        <strain evidence="4 5">KA00635</strain>
    </source>
</reference>
<dbReference type="KEGG" id="acg:AWM71_00130"/>
<evidence type="ECO:0000256" key="1">
    <source>
        <dbReference type="ARBA" id="ARBA00023125"/>
    </source>
</evidence>
<dbReference type="InterPro" id="IPR009057">
    <property type="entry name" value="Homeodomain-like_sf"/>
</dbReference>
<name>A0A109RDD6_9LACT</name>
<accession>A0A109RDD6</accession>
<dbReference type="EMBL" id="LSCQ01000050">
    <property type="protein sequence ID" value="KXB36083.1"/>
    <property type="molecule type" value="Genomic_DNA"/>
</dbReference>
<gene>
    <name evidence="4" type="ORF">HMPREF3187_01101</name>
</gene>
<evidence type="ECO:0000313" key="5">
    <source>
        <dbReference type="Proteomes" id="UP000070422"/>
    </source>
</evidence>
<dbReference type="InterPro" id="IPR001647">
    <property type="entry name" value="HTH_TetR"/>
</dbReference>
<proteinExistence type="predicted"/>
<feature type="DNA-binding region" description="H-T-H motif" evidence="2">
    <location>
        <begin position="27"/>
        <end position="46"/>
    </location>
</feature>
<dbReference type="SUPFAM" id="SSF46689">
    <property type="entry name" value="Homeodomain-like"/>
    <property type="match status" value="1"/>
</dbReference>
<dbReference type="STRING" id="87541.AWM71_00130"/>
<organism evidence="4 5">
    <name type="scientific">Aerococcus christensenii</name>
    <dbReference type="NCBI Taxonomy" id="87541"/>
    <lineage>
        <taxon>Bacteria</taxon>
        <taxon>Bacillati</taxon>
        <taxon>Bacillota</taxon>
        <taxon>Bacilli</taxon>
        <taxon>Lactobacillales</taxon>
        <taxon>Aerococcaceae</taxon>
        <taxon>Aerococcus</taxon>
    </lineage>
</organism>
<protein>
    <recommendedName>
        <fullName evidence="3">HTH tetR-type domain-containing protein</fullName>
    </recommendedName>
</protein>
<dbReference type="Pfam" id="PF14278">
    <property type="entry name" value="TetR_C_8"/>
    <property type="match status" value="1"/>
</dbReference>
<dbReference type="Gene3D" id="1.10.357.10">
    <property type="entry name" value="Tetracycline Repressor, domain 2"/>
    <property type="match status" value="1"/>
</dbReference>
<evidence type="ECO:0000256" key="2">
    <source>
        <dbReference type="PROSITE-ProRule" id="PRU00335"/>
    </source>
</evidence>
<dbReference type="OrthoDB" id="9810250at2"/>
<dbReference type="PATRIC" id="fig|87541.4.peg.1090"/>
<dbReference type="PROSITE" id="PS50977">
    <property type="entry name" value="HTH_TETR_2"/>
    <property type="match status" value="1"/>
</dbReference>
<dbReference type="GO" id="GO:0003677">
    <property type="term" value="F:DNA binding"/>
    <property type="evidence" value="ECO:0007669"/>
    <property type="project" value="UniProtKB-UniRule"/>
</dbReference>
<sequence length="195" mass="23144">MVKQYTKSLLKEVFMTLASEKEINSITVNELANRCEINRNTFYYYYSDLTALIQDIIAEELEQVEGTFQVTLSWEESFLAVSQFLLQYKKAIYHIFKSKERQMVYNYIFQVTSEMMFRYVKQVADEYKIQASLEDQKIISSFYQGALLGLLMNWIDDKMQLDPQELVYKIGELFDGNVEQSLHKSETLNQMKRNY</sequence>
<dbReference type="Proteomes" id="UP000070422">
    <property type="component" value="Unassembled WGS sequence"/>
</dbReference>
<dbReference type="InterPro" id="IPR050624">
    <property type="entry name" value="HTH-type_Tx_Regulator"/>
</dbReference>